<name>A0A9D2N082_9FIRM</name>
<organism evidence="4 5">
    <name type="scientific">Candidatus Enterocloster excrementipullorum</name>
    <dbReference type="NCBI Taxonomy" id="2838559"/>
    <lineage>
        <taxon>Bacteria</taxon>
        <taxon>Bacillati</taxon>
        <taxon>Bacillota</taxon>
        <taxon>Clostridia</taxon>
        <taxon>Lachnospirales</taxon>
        <taxon>Lachnospiraceae</taxon>
        <taxon>Enterocloster</taxon>
    </lineage>
</organism>
<comment type="caution">
    <text evidence="4">The sequence shown here is derived from an EMBL/GenBank/DDBJ whole genome shotgun (WGS) entry which is preliminary data.</text>
</comment>
<dbReference type="CDD" id="cd00431">
    <property type="entry name" value="cysteine_hydrolases"/>
    <property type="match status" value="1"/>
</dbReference>
<reference evidence="4" key="2">
    <citation type="submission" date="2021-04" db="EMBL/GenBank/DDBJ databases">
        <authorList>
            <person name="Gilroy R."/>
        </authorList>
    </citation>
    <scope>NUCLEOTIDE SEQUENCE</scope>
    <source>
        <strain evidence="4">CHK180-15479</strain>
    </source>
</reference>
<dbReference type="Gene3D" id="3.40.50.850">
    <property type="entry name" value="Isochorismatase-like"/>
    <property type="match status" value="1"/>
</dbReference>
<dbReference type="SUPFAM" id="SSF52499">
    <property type="entry name" value="Isochorismatase-like hydrolases"/>
    <property type="match status" value="1"/>
</dbReference>
<dbReference type="InterPro" id="IPR000868">
    <property type="entry name" value="Isochorismatase-like_dom"/>
</dbReference>
<dbReference type="PANTHER" id="PTHR43540:SF6">
    <property type="entry name" value="ISOCHORISMATASE-LIKE DOMAIN-CONTAINING PROTEIN"/>
    <property type="match status" value="1"/>
</dbReference>
<dbReference type="Proteomes" id="UP000823910">
    <property type="component" value="Unassembled WGS sequence"/>
</dbReference>
<gene>
    <name evidence="4" type="ORF">H9704_09640</name>
</gene>
<evidence type="ECO:0000256" key="2">
    <source>
        <dbReference type="ARBA" id="ARBA00022801"/>
    </source>
</evidence>
<keyword evidence="2 4" id="KW-0378">Hydrolase</keyword>
<dbReference type="EMBL" id="DWWT01000047">
    <property type="protein sequence ID" value="HJC06400.1"/>
    <property type="molecule type" value="Genomic_DNA"/>
</dbReference>
<dbReference type="Pfam" id="PF00857">
    <property type="entry name" value="Isochorismatase"/>
    <property type="match status" value="1"/>
</dbReference>
<evidence type="ECO:0000313" key="4">
    <source>
        <dbReference type="EMBL" id="HJC06400.1"/>
    </source>
</evidence>
<dbReference type="InterPro" id="IPR036380">
    <property type="entry name" value="Isochorismatase-like_sf"/>
</dbReference>
<dbReference type="GO" id="GO:0016787">
    <property type="term" value="F:hydrolase activity"/>
    <property type="evidence" value="ECO:0007669"/>
    <property type="project" value="UniProtKB-KW"/>
</dbReference>
<dbReference type="InterPro" id="IPR050272">
    <property type="entry name" value="Isochorismatase-like_hydrls"/>
</dbReference>
<evidence type="ECO:0000259" key="3">
    <source>
        <dbReference type="Pfam" id="PF00857"/>
    </source>
</evidence>
<sequence>MSRLLVVVDMQKDFVDGALGTKEAQAIVPAVKRKIEEYQAAGDPVVFTMDTHGPDYLATQEGKKLPVPHCIKGTPGWELAEELRESAGKMFEKGTFGSRELAEYVQKTGYAAVELVGLCTDICVISNALLIKAFCPELPVRVDAACCAGVTPQSHENALKAMEMCQIDVIRKEIEDNE</sequence>
<evidence type="ECO:0000313" key="5">
    <source>
        <dbReference type="Proteomes" id="UP000823910"/>
    </source>
</evidence>
<reference evidence="4" key="1">
    <citation type="journal article" date="2021" name="PeerJ">
        <title>Extensive microbial diversity within the chicken gut microbiome revealed by metagenomics and culture.</title>
        <authorList>
            <person name="Gilroy R."/>
            <person name="Ravi A."/>
            <person name="Getino M."/>
            <person name="Pursley I."/>
            <person name="Horton D.L."/>
            <person name="Alikhan N.F."/>
            <person name="Baker D."/>
            <person name="Gharbi K."/>
            <person name="Hall N."/>
            <person name="Watson M."/>
            <person name="Adriaenssens E.M."/>
            <person name="Foster-Nyarko E."/>
            <person name="Jarju S."/>
            <person name="Secka A."/>
            <person name="Antonio M."/>
            <person name="Oren A."/>
            <person name="Chaudhuri R.R."/>
            <person name="La Ragione R."/>
            <person name="Hildebrand F."/>
            <person name="Pallen M.J."/>
        </authorList>
    </citation>
    <scope>NUCLEOTIDE SEQUENCE</scope>
    <source>
        <strain evidence="4">CHK180-15479</strain>
    </source>
</reference>
<protein>
    <submittedName>
        <fullName evidence="4">Cysteine hydrolase</fullName>
    </submittedName>
</protein>
<dbReference type="AlphaFoldDB" id="A0A9D2N082"/>
<proteinExistence type="inferred from homology"/>
<feature type="domain" description="Isochorismatase-like" evidence="3">
    <location>
        <begin position="4"/>
        <end position="171"/>
    </location>
</feature>
<dbReference type="PANTHER" id="PTHR43540">
    <property type="entry name" value="PEROXYUREIDOACRYLATE/UREIDOACRYLATE AMIDOHYDROLASE-RELATED"/>
    <property type="match status" value="1"/>
</dbReference>
<accession>A0A9D2N082</accession>
<evidence type="ECO:0000256" key="1">
    <source>
        <dbReference type="ARBA" id="ARBA00006336"/>
    </source>
</evidence>
<comment type="similarity">
    <text evidence="1">Belongs to the isochorismatase family.</text>
</comment>